<dbReference type="InterPro" id="IPR041679">
    <property type="entry name" value="DNA2/NAM7-like_C"/>
</dbReference>
<dbReference type="Pfam" id="PF13086">
    <property type="entry name" value="AAA_11"/>
    <property type="match status" value="1"/>
</dbReference>
<evidence type="ECO:0000256" key="4">
    <source>
        <dbReference type="ARBA" id="ARBA00022806"/>
    </source>
</evidence>
<dbReference type="InterPro" id="IPR047187">
    <property type="entry name" value="SF1_C_Upf1"/>
</dbReference>
<dbReference type="InterPro" id="IPR041677">
    <property type="entry name" value="DNA2/NAM7_AAA_11"/>
</dbReference>
<comment type="caution">
    <text evidence="8">The sequence shown here is derived from an EMBL/GenBank/DDBJ whole genome shotgun (WGS) entry which is preliminary data.</text>
</comment>
<evidence type="ECO:0000256" key="2">
    <source>
        <dbReference type="ARBA" id="ARBA00022741"/>
    </source>
</evidence>
<dbReference type="Proteomes" id="UP001610563">
    <property type="component" value="Unassembled WGS sequence"/>
</dbReference>
<keyword evidence="2" id="KW-0547">Nucleotide-binding</keyword>
<accession>A0ABR4FLE7</accession>
<feature type="domain" description="DNA2/NAM7 helicase-like C-terminal" evidence="7">
    <location>
        <begin position="703"/>
        <end position="909"/>
    </location>
</feature>
<name>A0ABR4FLE7_9EURO</name>
<evidence type="ECO:0000256" key="3">
    <source>
        <dbReference type="ARBA" id="ARBA00022801"/>
    </source>
</evidence>
<dbReference type="Pfam" id="PF13087">
    <property type="entry name" value="AAA_12"/>
    <property type="match status" value="1"/>
</dbReference>
<dbReference type="InterPro" id="IPR050534">
    <property type="entry name" value="Coronavir_polyprotein_1ab"/>
</dbReference>
<reference evidence="8 9" key="1">
    <citation type="submission" date="2024-07" db="EMBL/GenBank/DDBJ databases">
        <title>Section-level genome sequencing and comparative genomics of Aspergillus sections Usti and Cavernicolus.</title>
        <authorList>
            <consortium name="Lawrence Berkeley National Laboratory"/>
            <person name="Nybo J.L."/>
            <person name="Vesth T.C."/>
            <person name="Theobald S."/>
            <person name="Frisvad J.C."/>
            <person name="Larsen T.O."/>
            <person name="Kjaerboelling I."/>
            <person name="Rothschild-Mancinelli K."/>
            <person name="Lyhne E.K."/>
            <person name="Kogle M.E."/>
            <person name="Barry K."/>
            <person name="Clum A."/>
            <person name="Na H."/>
            <person name="Ledsgaard L."/>
            <person name="Lin J."/>
            <person name="Lipzen A."/>
            <person name="Kuo A."/>
            <person name="Riley R."/>
            <person name="Mondo S."/>
            <person name="Labutti K."/>
            <person name="Haridas S."/>
            <person name="Pangalinan J."/>
            <person name="Salamov A.A."/>
            <person name="Simmons B.A."/>
            <person name="Magnuson J.K."/>
            <person name="Chen J."/>
            <person name="Drula E."/>
            <person name="Henrissat B."/>
            <person name="Wiebenga A."/>
            <person name="Lubbers R.J."/>
            <person name="Gomes A.C."/>
            <person name="Makela M.R."/>
            <person name="Stajich J."/>
            <person name="Grigoriev I.V."/>
            <person name="Mortensen U.H."/>
            <person name="De Vries R.P."/>
            <person name="Baker S.E."/>
            <person name="Andersen M.R."/>
        </authorList>
    </citation>
    <scope>NUCLEOTIDE SEQUENCE [LARGE SCALE GENOMIC DNA]</scope>
    <source>
        <strain evidence="8 9">CBS 209.92</strain>
    </source>
</reference>
<dbReference type="PANTHER" id="PTHR43788">
    <property type="entry name" value="DNA2/NAM7 HELICASE FAMILY MEMBER"/>
    <property type="match status" value="1"/>
</dbReference>
<evidence type="ECO:0000256" key="5">
    <source>
        <dbReference type="ARBA" id="ARBA00022840"/>
    </source>
</evidence>
<dbReference type="SUPFAM" id="SSF52540">
    <property type="entry name" value="P-loop containing nucleoside triphosphate hydrolases"/>
    <property type="match status" value="1"/>
</dbReference>
<comment type="similarity">
    <text evidence="1">Belongs to the DNA2/NAM7 helicase family.</text>
</comment>
<evidence type="ECO:0000259" key="6">
    <source>
        <dbReference type="Pfam" id="PF13086"/>
    </source>
</evidence>
<dbReference type="EMBL" id="JBFTWV010000197">
    <property type="protein sequence ID" value="KAL2784050.1"/>
    <property type="molecule type" value="Genomic_DNA"/>
</dbReference>
<gene>
    <name evidence="8" type="ORF">BJX66DRAFT_344405</name>
</gene>
<proteinExistence type="inferred from homology"/>
<keyword evidence="3 8" id="KW-0378">Hydrolase</keyword>
<protein>
    <submittedName>
        <fullName evidence="8">P-loop containing nucleoside triphosphate hydrolase protein</fullName>
    </submittedName>
</protein>
<dbReference type="CDD" id="cd18808">
    <property type="entry name" value="SF1_C_Upf1"/>
    <property type="match status" value="1"/>
</dbReference>
<organism evidence="8 9">
    <name type="scientific">Aspergillus keveii</name>
    <dbReference type="NCBI Taxonomy" id="714993"/>
    <lineage>
        <taxon>Eukaryota</taxon>
        <taxon>Fungi</taxon>
        <taxon>Dikarya</taxon>
        <taxon>Ascomycota</taxon>
        <taxon>Pezizomycotina</taxon>
        <taxon>Eurotiomycetes</taxon>
        <taxon>Eurotiomycetidae</taxon>
        <taxon>Eurotiales</taxon>
        <taxon>Aspergillaceae</taxon>
        <taxon>Aspergillus</taxon>
        <taxon>Aspergillus subgen. Nidulantes</taxon>
    </lineage>
</organism>
<dbReference type="Gene3D" id="3.40.50.300">
    <property type="entry name" value="P-loop containing nucleotide triphosphate hydrolases"/>
    <property type="match status" value="2"/>
</dbReference>
<dbReference type="InterPro" id="IPR027417">
    <property type="entry name" value="P-loop_NTPase"/>
</dbReference>
<sequence>MDNQKKASELSSWFKESRGKDYPEKLATEAWRICPAYITIGDHEKAIRIGMRISLDSQQPTLQICSKDDKASRIVFPLQNFPVVCRIEGRHSYYTFEKLIPKYHTTCDFLQDWGNVAVYEFQAFEEPVVPFHAQNPATAIEDEEWRWLRERSWKGKSFILWRQHKDSWTTWPQIYKWIDDLQGNLRISLPDDKDRLSCWAYRLHDREDENLPGTSPRWLFPHCLNEKQRLSPWKPKFPFFVDDHERRCRLIEPLKWERAIQVEQVEEVYSPSKLYRASLTMNDYDQPGFQYMSVKIGDTSHNVPVNIPDIVPGTEIRFAKVDSVEYENRVFERSDLHYRGEVIDSDGDANLVVFLDTPIPETPQGKLLIATFIKPNVVSVDGHIKALDSVSSVRSFGEIQENVDHGHHGSSLERTMLAHGTELNPDNEHHFVLDAREIDPPLSLDEQQLSTEERNYRLCASITTLICGINLVQGPPGTGKTTTAVAIVLALAALGHRVMLVGGAKKSVDIVSEAVVNCLYRYPQIREWTGDLIRLRTLSRQLSEIRVQSSSPGSHPWKGASKSAALEDHEMNARVMQLVSESGPDAPPSYEKFLHLIEADTESALDHEQTKELKEVYQEVCNVLFSKTRIIATTLGNASNDLFRSGYEPVFLVCDEARQCTEGDLAIALTLPSLRAFVLIGDPDQLPPTIISENLNNEGAICLKRSLMERLLEAEYPCTTLTSHYWTHPEIMDFSNRHVYKGALVNMVSDRPTRVGYVWHEFTRSRHHFYQNGLENLRRLFISIDGYAAQKENSTSWFNTEQVEALCQFLRALYTFEAPNGMKISVADVMVVSPFQDQRKLIRDELLERDLEVHKNLTFDASQGQEAPLVFILLTKPSADRAGLGILSNKHRLNVAFSRATDVLIVFGNLRAWNTRCIDDWSQDPTRKHALKRCFLVKFLSDVSDKGHTLTWNGERTVTEKEAPEDFFDYPSHDWSRRGKRYYTSQTPVPPAPKPHEAEATALALTAPADTRDADNSPSVVLSSSIGAITALTNPMMPSCRKEQWVQLLKESIKALENQLDAGIDIWTGMPMVGGVRARIMNELGTLTGLMTQMGN</sequence>
<feature type="domain" description="DNA2/NAM7 helicase helicase" evidence="6">
    <location>
        <begin position="469"/>
        <end position="693"/>
    </location>
</feature>
<evidence type="ECO:0000313" key="9">
    <source>
        <dbReference type="Proteomes" id="UP001610563"/>
    </source>
</evidence>
<evidence type="ECO:0000256" key="1">
    <source>
        <dbReference type="ARBA" id="ARBA00007913"/>
    </source>
</evidence>
<keyword evidence="4" id="KW-0347">Helicase</keyword>
<evidence type="ECO:0000259" key="7">
    <source>
        <dbReference type="Pfam" id="PF13087"/>
    </source>
</evidence>
<keyword evidence="5" id="KW-0067">ATP-binding</keyword>
<dbReference type="PANTHER" id="PTHR43788:SF8">
    <property type="entry name" value="DNA-BINDING PROTEIN SMUBP-2"/>
    <property type="match status" value="1"/>
</dbReference>
<evidence type="ECO:0000313" key="8">
    <source>
        <dbReference type="EMBL" id="KAL2784050.1"/>
    </source>
</evidence>
<dbReference type="GO" id="GO:0016787">
    <property type="term" value="F:hydrolase activity"/>
    <property type="evidence" value="ECO:0007669"/>
    <property type="project" value="UniProtKB-KW"/>
</dbReference>
<keyword evidence="9" id="KW-1185">Reference proteome</keyword>